<dbReference type="EMBL" id="ACCJ01000148">
    <property type="protein sequence ID" value="EEG55406.1"/>
    <property type="molecule type" value="Genomic_DNA"/>
</dbReference>
<keyword evidence="2" id="KW-1185">Reference proteome</keyword>
<sequence>MWIEILPASSAMRKRLGHSLRRPRGLKLTELLQDRTHLRRGLRRLCRLEYTGGWLIY</sequence>
<comment type="caution">
    <text evidence="1">The sequence shown here is derived from an EMBL/GenBank/DDBJ whole genome shotgun (WGS) entry which is preliminary data.</text>
</comment>
<dbReference type="AlphaFoldDB" id="C0CZT7"/>
<proteinExistence type="predicted"/>
<evidence type="ECO:0000313" key="2">
    <source>
        <dbReference type="Proteomes" id="UP000004756"/>
    </source>
</evidence>
<organism evidence="1 2">
    <name type="scientific">[Clostridium] asparagiforme DSM 15981</name>
    <dbReference type="NCBI Taxonomy" id="518636"/>
    <lineage>
        <taxon>Bacteria</taxon>
        <taxon>Bacillati</taxon>
        <taxon>Bacillota</taxon>
        <taxon>Clostridia</taxon>
        <taxon>Lachnospirales</taxon>
        <taxon>Lachnospiraceae</taxon>
        <taxon>Enterocloster</taxon>
    </lineage>
</organism>
<accession>C0CZT7</accession>
<reference evidence="1 2" key="1">
    <citation type="submission" date="2009-02" db="EMBL/GenBank/DDBJ databases">
        <title>Draft genome sequence of Clostridium asparagiforme (DSM 15981).</title>
        <authorList>
            <person name="Sudarsanam P."/>
            <person name="Ley R."/>
            <person name="Guruge J."/>
            <person name="Turnbaugh P.J."/>
            <person name="Mahowald M."/>
            <person name="Liep D."/>
            <person name="Gordon J."/>
        </authorList>
    </citation>
    <scope>NUCLEOTIDE SEQUENCE [LARGE SCALE GENOMIC DNA]</scope>
    <source>
        <strain evidence="1 2">DSM 15981</strain>
    </source>
</reference>
<dbReference type="Proteomes" id="UP000004756">
    <property type="component" value="Unassembled WGS sequence"/>
</dbReference>
<gene>
    <name evidence="1" type="ORF">CLOSTASPAR_02514</name>
</gene>
<evidence type="ECO:0000313" key="1">
    <source>
        <dbReference type="EMBL" id="EEG55406.1"/>
    </source>
</evidence>
<dbReference type="HOGENOM" id="CLU_2988397_0_0_9"/>
<name>C0CZT7_9FIRM</name>
<protein>
    <submittedName>
        <fullName evidence="1">Uncharacterized protein</fullName>
    </submittedName>
</protein>